<name>A0A658QSF1_9BURK</name>
<sequence>MSMVSKLCTRRDHGLLLKYRFLGAGSMTTLFIRRSGTFLASIILLATTACTITPPPSVVSARAAAPSTPAPSPTLDDYKSRIAQRIFERNPSLVLRGTPQAMLRSFVLVAFTVDRGGRLVQSSVYRTNGDDEAEATALASLRRAAPLPAPPARLLNGSGQIELFEGWMFNDNGQFQLQTSHSPQATSIE</sequence>
<reference evidence="6 7" key="1">
    <citation type="submission" date="2016-01" db="EMBL/GenBank/DDBJ databases">
        <authorList>
            <person name="Peeters C."/>
        </authorList>
    </citation>
    <scope>NUCLEOTIDE SEQUENCE [LARGE SCALE GENOMIC DNA]</scope>
    <source>
        <strain evidence="6">LMG 29315</strain>
    </source>
</reference>
<evidence type="ECO:0000313" key="7">
    <source>
        <dbReference type="Proteomes" id="UP000198263"/>
    </source>
</evidence>
<dbReference type="Pfam" id="PF13103">
    <property type="entry name" value="TonB_2"/>
    <property type="match status" value="1"/>
</dbReference>
<accession>A0A658QSF1</accession>
<organism evidence="6 7">
    <name type="scientific">Caballeronia concitans</name>
    <dbReference type="NCBI Taxonomy" id="1777133"/>
    <lineage>
        <taxon>Bacteria</taxon>
        <taxon>Pseudomonadati</taxon>
        <taxon>Pseudomonadota</taxon>
        <taxon>Betaproteobacteria</taxon>
        <taxon>Burkholderiales</taxon>
        <taxon>Burkholderiaceae</taxon>
        <taxon>Caballeronia</taxon>
    </lineage>
</organism>
<dbReference type="InterPro" id="IPR006260">
    <property type="entry name" value="TonB/TolA_C"/>
</dbReference>
<evidence type="ECO:0000256" key="1">
    <source>
        <dbReference type="ARBA" id="ARBA00004167"/>
    </source>
</evidence>
<protein>
    <submittedName>
        <fullName evidence="6">TonB family protein</fullName>
    </submittedName>
</protein>
<keyword evidence="4" id="KW-0472">Membrane</keyword>
<keyword evidence="3" id="KW-1133">Transmembrane helix</keyword>
<evidence type="ECO:0000256" key="4">
    <source>
        <dbReference type="ARBA" id="ARBA00023136"/>
    </source>
</evidence>
<keyword evidence="7" id="KW-1185">Reference proteome</keyword>
<dbReference type="NCBIfam" id="TIGR01352">
    <property type="entry name" value="tonB_Cterm"/>
    <property type="match status" value="1"/>
</dbReference>
<dbReference type="InterPro" id="IPR037682">
    <property type="entry name" value="TonB_C"/>
</dbReference>
<dbReference type="GO" id="GO:0055085">
    <property type="term" value="P:transmembrane transport"/>
    <property type="evidence" value="ECO:0007669"/>
    <property type="project" value="InterPro"/>
</dbReference>
<evidence type="ECO:0000256" key="2">
    <source>
        <dbReference type="ARBA" id="ARBA00022692"/>
    </source>
</evidence>
<dbReference type="GO" id="GO:0016020">
    <property type="term" value="C:membrane"/>
    <property type="evidence" value="ECO:0007669"/>
    <property type="project" value="UniProtKB-SubCell"/>
</dbReference>
<dbReference type="Gene3D" id="3.30.1150.10">
    <property type="match status" value="1"/>
</dbReference>
<dbReference type="AlphaFoldDB" id="A0A658QSF1"/>
<comment type="subcellular location">
    <subcellularLocation>
        <location evidence="1">Membrane</location>
        <topology evidence="1">Single-pass membrane protein</topology>
    </subcellularLocation>
</comment>
<keyword evidence="2" id="KW-0812">Transmembrane</keyword>
<evidence type="ECO:0000256" key="3">
    <source>
        <dbReference type="ARBA" id="ARBA00022989"/>
    </source>
</evidence>
<dbReference type="PROSITE" id="PS52015">
    <property type="entry name" value="TONB_CTD"/>
    <property type="match status" value="1"/>
</dbReference>
<evidence type="ECO:0000259" key="5">
    <source>
        <dbReference type="PROSITE" id="PS52015"/>
    </source>
</evidence>
<dbReference type="SUPFAM" id="SSF74653">
    <property type="entry name" value="TolA/TonB C-terminal domain"/>
    <property type="match status" value="1"/>
</dbReference>
<feature type="domain" description="TonB C-terminal" evidence="5">
    <location>
        <begin position="79"/>
        <end position="178"/>
    </location>
</feature>
<gene>
    <name evidence="6" type="ORF">AWB72_00893</name>
</gene>
<proteinExistence type="predicted"/>
<dbReference type="Proteomes" id="UP000198263">
    <property type="component" value="Unassembled WGS sequence"/>
</dbReference>
<comment type="caution">
    <text evidence="6">The sequence shown here is derived from an EMBL/GenBank/DDBJ whole genome shotgun (WGS) entry which is preliminary data.</text>
</comment>
<dbReference type="EMBL" id="FCNV02000001">
    <property type="protein sequence ID" value="SAL15980.1"/>
    <property type="molecule type" value="Genomic_DNA"/>
</dbReference>
<evidence type="ECO:0000313" key="6">
    <source>
        <dbReference type="EMBL" id="SAL15980.1"/>
    </source>
</evidence>